<dbReference type="Gene3D" id="3.30.70.270">
    <property type="match status" value="1"/>
</dbReference>
<evidence type="ECO:0000313" key="10">
    <source>
        <dbReference type="EMBL" id="NHZ82484.1"/>
    </source>
</evidence>
<dbReference type="SMART" id="SM00091">
    <property type="entry name" value="PAS"/>
    <property type="match status" value="2"/>
</dbReference>
<dbReference type="InterPro" id="IPR013656">
    <property type="entry name" value="PAS_4"/>
</dbReference>
<dbReference type="CDD" id="cd01949">
    <property type="entry name" value="GGDEF"/>
    <property type="match status" value="1"/>
</dbReference>
<dbReference type="InterPro" id="IPR052155">
    <property type="entry name" value="Biofilm_reg_signaling"/>
</dbReference>
<dbReference type="InterPro" id="IPR006189">
    <property type="entry name" value="CHASE_dom"/>
</dbReference>
<proteinExistence type="predicted"/>
<accession>A0ABX0NH07</accession>
<feature type="region of interest" description="Disordered" evidence="5">
    <location>
        <begin position="846"/>
        <end position="867"/>
    </location>
</feature>
<dbReference type="InterPro" id="IPR035965">
    <property type="entry name" value="PAS-like_dom_sf"/>
</dbReference>
<dbReference type="InterPro" id="IPR043128">
    <property type="entry name" value="Rev_trsase/Diguanyl_cyclase"/>
</dbReference>
<dbReference type="PROSITE" id="PS50839">
    <property type="entry name" value="CHASE"/>
    <property type="match status" value="1"/>
</dbReference>
<dbReference type="Gene3D" id="3.30.450.20">
    <property type="entry name" value="PAS domain"/>
    <property type="match status" value="2"/>
</dbReference>
<dbReference type="SMART" id="SM00267">
    <property type="entry name" value="GGDEF"/>
    <property type="match status" value="1"/>
</dbReference>
<evidence type="ECO:0000259" key="8">
    <source>
        <dbReference type="PROSITE" id="PS50839"/>
    </source>
</evidence>
<comment type="subcellular location">
    <subcellularLocation>
        <location evidence="1">Membrane</location>
    </subcellularLocation>
</comment>
<dbReference type="InterPro" id="IPR000014">
    <property type="entry name" value="PAS"/>
</dbReference>
<dbReference type="Pfam" id="PF03924">
    <property type="entry name" value="CHASE"/>
    <property type="match status" value="1"/>
</dbReference>
<gene>
    <name evidence="10" type="ORF">F2P44_24855</name>
</gene>
<keyword evidence="11" id="KW-1185">Reference proteome</keyword>
<dbReference type="PANTHER" id="PTHR44757:SF2">
    <property type="entry name" value="BIOFILM ARCHITECTURE MAINTENANCE PROTEIN MBAA"/>
    <property type="match status" value="1"/>
</dbReference>
<evidence type="ECO:0000256" key="2">
    <source>
        <dbReference type="ARBA" id="ARBA00022692"/>
    </source>
</evidence>
<dbReference type="Pfam" id="PF08448">
    <property type="entry name" value="PAS_4"/>
    <property type="match status" value="2"/>
</dbReference>
<name>A0ABX0NH07_9BURK</name>
<dbReference type="InterPro" id="IPR000160">
    <property type="entry name" value="GGDEF_dom"/>
</dbReference>
<organism evidence="10 11">
    <name type="scientific">Massilia frigida</name>
    <dbReference type="NCBI Taxonomy" id="2609281"/>
    <lineage>
        <taxon>Bacteria</taxon>
        <taxon>Pseudomonadati</taxon>
        <taxon>Pseudomonadota</taxon>
        <taxon>Betaproteobacteria</taxon>
        <taxon>Burkholderiales</taxon>
        <taxon>Oxalobacteraceae</taxon>
        <taxon>Telluria group</taxon>
        <taxon>Massilia</taxon>
    </lineage>
</organism>
<dbReference type="SMART" id="SM00086">
    <property type="entry name" value="PAC"/>
    <property type="match status" value="1"/>
</dbReference>
<dbReference type="InterPro" id="IPR029787">
    <property type="entry name" value="Nucleotide_cyclase"/>
</dbReference>
<dbReference type="EMBL" id="WHJG01000033">
    <property type="protein sequence ID" value="NHZ82484.1"/>
    <property type="molecule type" value="Genomic_DNA"/>
</dbReference>
<dbReference type="SMART" id="SM01079">
    <property type="entry name" value="CHASE"/>
    <property type="match status" value="1"/>
</dbReference>
<dbReference type="CDD" id="cd00130">
    <property type="entry name" value="PAS"/>
    <property type="match status" value="2"/>
</dbReference>
<dbReference type="PANTHER" id="PTHR44757">
    <property type="entry name" value="DIGUANYLATE CYCLASE DGCP"/>
    <property type="match status" value="1"/>
</dbReference>
<dbReference type="Pfam" id="PF00990">
    <property type="entry name" value="GGDEF"/>
    <property type="match status" value="1"/>
</dbReference>
<evidence type="ECO:0000259" key="7">
    <source>
        <dbReference type="PROSITE" id="PS50113"/>
    </source>
</evidence>
<dbReference type="InterPro" id="IPR042240">
    <property type="entry name" value="CHASE_sf"/>
</dbReference>
<evidence type="ECO:0000256" key="4">
    <source>
        <dbReference type="ARBA" id="ARBA00023136"/>
    </source>
</evidence>
<dbReference type="InterPro" id="IPR000700">
    <property type="entry name" value="PAS-assoc_C"/>
</dbReference>
<dbReference type="PROSITE" id="PS50113">
    <property type="entry name" value="PAC"/>
    <property type="match status" value="1"/>
</dbReference>
<dbReference type="NCBIfam" id="TIGR00254">
    <property type="entry name" value="GGDEF"/>
    <property type="match status" value="1"/>
</dbReference>
<feature type="compositionally biased region" description="Low complexity" evidence="5">
    <location>
        <begin position="764"/>
        <end position="782"/>
    </location>
</feature>
<dbReference type="NCBIfam" id="TIGR00229">
    <property type="entry name" value="sensory_box"/>
    <property type="match status" value="2"/>
</dbReference>
<evidence type="ECO:0000313" key="11">
    <source>
        <dbReference type="Proteomes" id="UP000621455"/>
    </source>
</evidence>
<reference evidence="10 11" key="1">
    <citation type="submission" date="2019-10" db="EMBL/GenBank/DDBJ databases">
        <title>Taxonomy of Antarctic Massilia spp.: description of Massilia rubra sp. nov., Massilia aquatica sp. nov., Massilia mucilaginosa sp. nov., Massilia frigida sp. nov. isolated from streams, lakes and regoliths.</title>
        <authorList>
            <person name="Holochova P."/>
            <person name="Sedlacek I."/>
            <person name="Kralova S."/>
            <person name="Maslanova I."/>
            <person name="Busse H.-J."/>
            <person name="Stankova E."/>
            <person name="Vrbovska V."/>
            <person name="Kovarovic V."/>
            <person name="Bartak M."/>
            <person name="Svec P."/>
            <person name="Pantucek R."/>
        </authorList>
    </citation>
    <scope>NUCLEOTIDE SEQUENCE [LARGE SCALE GENOMIC DNA]</scope>
    <source>
        <strain evidence="10 11">CCM 8695</strain>
    </source>
</reference>
<evidence type="ECO:0000256" key="3">
    <source>
        <dbReference type="ARBA" id="ARBA00022989"/>
    </source>
</evidence>
<dbReference type="InterPro" id="IPR001610">
    <property type="entry name" value="PAC"/>
</dbReference>
<feature type="domain" description="GGDEF" evidence="9">
    <location>
        <begin position="634"/>
        <end position="766"/>
    </location>
</feature>
<feature type="region of interest" description="Disordered" evidence="5">
    <location>
        <begin position="764"/>
        <end position="784"/>
    </location>
</feature>
<sequence length="867" mass="96407">MASHLERIKKTLGRHGLPAGVFVIGLALSAYAYVDRAQRSEAEQLSELQEVAKNYASLLRHRLDLYVSASRALAAFFSASNDVQPAEFDHYINASRMFEKLEGISSFGYLPKVPAAQADRFEAEASLLFPRYRILNRRAGVDAYFPLLYGQHGGDPARAGRLRGFDFSAVPERRAAMREAEARDEPVATRLHMALRDASKRPVVLIFAPVRASRPGAGTATAQRDNLTGFVFSALYVNHLFLNFDDGHLARYFDLEVFQDSVAANNIVFDGDQRPHALEAKSDQLLAHRAEVQFAYRTWLVYFYAKQADLGPKSRRAGAQVFAIGLLLALIAGYATAAWPRYLSRKRAIVDFRERFGGFFAHHPFAVYALDPQRRFIQVNQQMAKELGVSGEALIGTTDDRFIAAGQRDAAARHFDEVLAGHAVAYTTQITAANGRSSDLSIVMIPMNVADKLSHVLVFAENITDRKQAEMALYESRQMLQLILDNIPQNVFWKNIDSQYQGGNRSLLEVAGLQSIDQLLGKTDADLRWRDQAAHFHQVDREVMRSGVARMRMQATDVRSDGTECWIETSKIPLKDDQGKVVGVLAVTEDITARKYMEQELFRRANFDSLTGLPNRGYFQSQLEEAVKRAQRRNGLALMYFDIDRFKQINDTYGHDVGDQVIRMYAQRVRAMLRESDFMARLGGDEFVLIVEGMTGEKDGAVLAHKLVEAMVPLFDVGAILLQVSSSIGVAYFEAGMTPDLLLRAADQAMYDAKRAGRNCFRLAASGPPSGRAGAGGPPRMKAMPRRSAHWQAGGGSLWRRAVPAGRAETADARAKTGRQSPPAKAFRVKSREFLFSPHRIGKPRAGRLRSERCPGGGESAIETALY</sequence>
<evidence type="ECO:0000259" key="9">
    <source>
        <dbReference type="PROSITE" id="PS50887"/>
    </source>
</evidence>
<dbReference type="Proteomes" id="UP000621455">
    <property type="component" value="Unassembled WGS sequence"/>
</dbReference>
<feature type="region of interest" description="Disordered" evidence="5">
    <location>
        <begin position="806"/>
        <end position="825"/>
    </location>
</feature>
<feature type="domain" description="PAC" evidence="7">
    <location>
        <begin position="551"/>
        <end position="603"/>
    </location>
</feature>
<dbReference type="PROSITE" id="PS50887">
    <property type="entry name" value="GGDEF"/>
    <property type="match status" value="1"/>
</dbReference>
<dbReference type="Gene3D" id="3.30.450.350">
    <property type="entry name" value="CHASE domain"/>
    <property type="match status" value="1"/>
</dbReference>
<keyword evidence="4 6" id="KW-0472">Membrane</keyword>
<keyword evidence="2 6" id="KW-0812">Transmembrane</keyword>
<feature type="transmembrane region" description="Helical" evidence="6">
    <location>
        <begin position="12"/>
        <end position="34"/>
    </location>
</feature>
<evidence type="ECO:0000256" key="1">
    <source>
        <dbReference type="ARBA" id="ARBA00004370"/>
    </source>
</evidence>
<keyword evidence="3 6" id="KW-1133">Transmembrane helix</keyword>
<feature type="domain" description="CHASE" evidence="8">
    <location>
        <begin position="79"/>
        <end position="302"/>
    </location>
</feature>
<evidence type="ECO:0000256" key="6">
    <source>
        <dbReference type="SAM" id="Phobius"/>
    </source>
</evidence>
<dbReference type="SUPFAM" id="SSF55073">
    <property type="entry name" value="Nucleotide cyclase"/>
    <property type="match status" value="1"/>
</dbReference>
<evidence type="ECO:0000256" key="5">
    <source>
        <dbReference type="SAM" id="MobiDB-lite"/>
    </source>
</evidence>
<dbReference type="SUPFAM" id="SSF55785">
    <property type="entry name" value="PYP-like sensor domain (PAS domain)"/>
    <property type="match status" value="2"/>
</dbReference>
<protein>
    <submittedName>
        <fullName evidence="10">Diguanylate cyclase</fullName>
    </submittedName>
</protein>
<comment type="caution">
    <text evidence="10">The sequence shown here is derived from an EMBL/GenBank/DDBJ whole genome shotgun (WGS) entry which is preliminary data.</text>
</comment>
<feature type="transmembrane region" description="Helical" evidence="6">
    <location>
        <begin position="317"/>
        <end position="337"/>
    </location>
</feature>